<dbReference type="Gene3D" id="1.10.10.1410">
    <property type="match status" value="1"/>
</dbReference>
<comment type="similarity">
    <text evidence="1">Belongs to the eukaryotic ribosomal protein P1/P2 family.</text>
</comment>
<evidence type="ECO:0000256" key="3">
    <source>
        <dbReference type="ARBA" id="ARBA00023274"/>
    </source>
</evidence>
<evidence type="ECO:0008006" key="7">
    <source>
        <dbReference type="Google" id="ProtNLM"/>
    </source>
</evidence>
<evidence type="ECO:0000313" key="6">
    <source>
        <dbReference type="Proteomes" id="UP001516023"/>
    </source>
</evidence>
<evidence type="ECO:0000313" key="5">
    <source>
        <dbReference type="EMBL" id="KAL3804071.1"/>
    </source>
</evidence>
<evidence type="ECO:0000256" key="2">
    <source>
        <dbReference type="ARBA" id="ARBA00022980"/>
    </source>
</evidence>
<name>A0ABD3QY78_9STRA</name>
<reference evidence="5 6" key="1">
    <citation type="journal article" date="2020" name="G3 (Bethesda)">
        <title>Improved Reference Genome for Cyclotella cryptica CCMP332, a Model for Cell Wall Morphogenesis, Salinity Adaptation, and Lipid Production in Diatoms (Bacillariophyta).</title>
        <authorList>
            <person name="Roberts W.R."/>
            <person name="Downey K.M."/>
            <person name="Ruck E.C."/>
            <person name="Traller J.C."/>
            <person name="Alverson A.J."/>
        </authorList>
    </citation>
    <scope>NUCLEOTIDE SEQUENCE [LARGE SCALE GENOMIC DNA]</scope>
    <source>
        <strain evidence="5 6">CCMP332</strain>
    </source>
</reference>
<dbReference type="FunFam" id="1.10.10.1410:FF:000002">
    <property type="entry name" value="60S acidic ribosomal protein P2"/>
    <property type="match status" value="1"/>
</dbReference>
<keyword evidence="2" id="KW-0689">Ribosomal protein</keyword>
<evidence type="ECO:0000256" key="1">
    <source>
        <dbReference type="ARBA" id="ARBA00005436"/>
    </source>
</evidence>
<protein>
    <recommendedName>
        <fullName evidence="7">60S acidic ribosomal protein P1</fullName>
    </recommendedName>
</protein>
<dbReference type="PANTHER" id="PTHR45696">
    <property type="entry name" value="60S ACIDIC RIBOSOMAL PROTEIN P1"/>
    <property type="match status" value="1"/>
</dbReference>
<gene>
    <name evidence="5" type="ORF">HJC23_006462</name>
</gene>
<accession>A0ABD3QY78</accession>
<dbReference type="GO" id="GO:0005840">
    <property type="term" value="C:ribosome"/>
    <property type="evidence" value="ECO:0007669"/>
    <property type="project" value="UniProtKB-KW"/>
</dbReference>
<keyword evidence="6" id="KW-1185">Reference proteome</keyword>
<dbReference type="InterPro" id="IPR038716">
    <property type="entry name" value="P1/P2_N_sf"/>
</dbReference>
<dbReference type="Pfam" id="PF00428">
    <property type="entry name" value="Ribosomal_60s"/>
    <property type="match status" value="1"/>
</dbReference>
<feature type="region of interest" description="Disordered" evidence="4">
    <location>
        <begin position="68"/>
        <end position="118"/>
    </location>
</feature>
<sequence length="118" mass="11902">MNKLTKDQKDEYATSFAALALYDGGADITSDQINTLLEATGNTDVAAFYPIIFANFLSADKITQLIASPVSGGGGGGGGSGGGGDGDAAEEEKKEEEAVEEEAPPAVDMFGGGDGGDY</sequence>
<organism evidence="5 6">
    <name type="scientific">Cyclotella cryptica</name>
    <dbReference type="NCBI Taxonomy" id="29204"/>
    <lineage>
        <taxon>Eukaryota</taxon>
        <taxon>Sar</taxon>
        <taxon>Stramenopiles</taxon>
        <taxon>Ochrophyta</taxon>
        <taxon>Bacillariophyta</taxon>
        <taxon>Coscinodiscophyceae</taxon>
        <taxon>Thalassiosirophycidae</taxon>
        <taxon>Stephanodiscales</taxon>
        <taxon>Stephanodiscaceae</taxon>
        <taxon>Cyclotella</taxon>
    </lineage>
</organism>
<dbReference type="PANTHER" id="PTHR45696:SF10">
    <property type="entry name" value="LARGE RIBOSOMAL SUBUNIT PROTEIN P1"/>
    <property type="match status" value="1"/>
</dbReference>
<evidence type="ECO:0000256" key="4">
    <source>
        <dbReference type="SAM" id="MobiDB-lite"/>
    </source>
</evidence>
<dbReference type="AlphaFoldDB" id="A0ABD3QY78"/>
<dbReference type="GO" id="GO:1990904">
    <property type="term" value="C:ribonucleoprotein complex"/>
    <property type="evidence" value="ECO:0007669"/>
    <property type="project" value="UniProtKB-KW"/>
</dbReference>
<dbReference type="EMBL" id="JABMIG020000010">
    <property type="protein sequence ID" value="KAL3804071.1"/>
    <property type="molecule type" value="Genomic_DNA"/>
</dbReference>
<keyword evidence="3" id="KW-0687">Ribonucleoprotein</keyword>
<dbReference type="Proteomes" id="UP001516023">
    <property type="component" value="Unassembled WGS sequence"/>
</dbReference>
<proteinExistence type="inferred from homology"/>
<comment type="caution">
    <text evidence="5">The sequence shown here is derived from an EMBL/GenBank/DDBJ whole genome shotgun (WGS) entry which is preliminary data.</text>
</comment>
<feature type="compositionally biased region" description="Gly residues" evidence="4">
    <location>
        <begin position="71"/>
        <end position="86"/>
    </location>
</feature>